<sequence>MQRFMRKSVIYGLLAAAMCAVTSAHAGVVIGGTRLVYHGGDKEASIQVMNSANGQIPYLIQSFVDDKGPKGDRPGTTGSLPFTVTPPLFRLDAGSENTIRVVRTGGNFPADRESVYWLDVKAIPANNPADKGKNVLRFSLKNRIKLFYRPKGVADPTSEAMEAIGFHRTGNKLTVTNPTPWYLSFFKLNVGDKVVDTAFTMVAPHGSTDYTIPAGAGGKITWQYINDYGAGSLVLDEKG</sequence>
<feature type="domain" description="Pili assembly chaperone C-terminal" evidence="9">
    <location>
        <begin position="175"/>
        <end position="230"/>
    </location>
</feature>
<comment type="similarity">
    <text evidence="2">Belongs to the periplasmic pilus chaperone family.</text>
</comment>
<dbReference type="InterPro" id="IPR001829">
    <property type="entry name" value="Pili_assmbl_chaperone_bac"/>
</dbReference>
<reference evidence="10 11" key="1">
    <citation type="submission" date="2018-06" db="EMBL/GenBank/DDBJ databases">
        <authorList>
            <consortium name="Pathogen Informatics"/>
            <person name="Doyle S."/>
        </authorList>
    </citation>
    <scope>NUCLEOTIDE SEQUENCE [LARGE SCALE GENOMIC DNA]</scope>
    <source>
        <strain evidence="10 11">NCTC11685</strain>
    </source>
</reference>
<dbReference type="InterPro" id="IPR016147">
    <property type="entry name" value="Pili_assmbl_chaperone_N"/>
</dbReference>
<evidence type="ECO:0000256" key="1">
    <source>
        <dbReference type="ARBA" id="ARBA00004418"/>
    </source>
</evidence>
<dbReference type="EMBL" id="UGMS01000002">
    <property type="protein sequence ID" value="STW66437.1"/>
    <property type="molecule type" value="Genomic_DNA"/>
</dbReference>
<evidence type="ECO:0000259" key="8">
    <source>
        <dbReference type="Pfam" id="PF00345"/>
    </source>
</evidence>
<evidence type="ECO:0000256" key="2">
    <source>
        <dbReference type="ARBA" id="ARBA00007399"/>
    </source>
</evidence>
<dbReference type="Proteomes" id="UP000254863">
    <property type="component" value="Unassembled WGS sequence"/>
</dbReference>
<dbReference type="SUPFAM" id="SSF49354">
    <property type="entry name" value="PapD-like"/>
    <property type="match status" value="1"/>
</dbReference>
<evidence type="ECO:0000313" key="10">
    <source>
        <dbReference type="EMBL" id="STW66437.1"/>
    </source>
</evidence>
<dbReference type="PANTHER" id="PTHR30251:SF9">
    <property type="entry name" value="CHAPERONE PROTEIN CAF1M"/>
    <property type="match status" value="1"/>
</dbReference>
<dbReference type="GO" id="GO:0030288">
    <property type="term" value="C:outer membrane-bounded periplasmic space"/>
    <property type="evidence" value="ECO:0007669"/>
    <property type="project" value="InterPro"/>
</dbReference>
<name>A0A7H4PEW0_9ENTR</name>
<organism evidence="10 11">
    <name type="scientific">Klebsiella michiganensis</name>
    <dbReference type="NCBI Taxonomy" id="1134687"/>
    <lineage>
        <taxon>Bacteria</taxon>
        <taxon>Pseudomonadati</taxon>
        <taxon>Pseudomonadota</taxon>
        <taxon>Gammaproteobacteria</taxon>
        <taxon>Enterobacterales</taxon>
        <taxon>Enterobacteriaceae</taxon>
        <taxon>Klebsiella/Raoultella group</taxon>
        <taxon>Klebsiella</taxon>
    </lineage>
</organism>
<keyword evidence="6" id="KW-0393">Immunoglobulin domain</keyword>
<dbReference type="Pfam" id="PF02753">
    <property type="entry name" value="PapD_C"/>
    <property type="match status" value="1"/>
</dbReference>
<evidence type="ECO:0000259" key="9">
    <source>
        <dbReference type="Pfam" id="PF02753"/>
    </source>
</evidence>
<dbReference type="SUPFAM" id="SSF49584">
    <property type="entry name" value="Periplasmic chaperone C-domain"/>
    <property type="match status" value="1"/>
</dbReference>
<feature type="signal peptide" evidence="7">
    <location>
        <begin position="1"/>
        <end position="26"/>
    </location>
</feature>
<dbReference type="InterPro" id="IPR013783">
    <property type="entry name" value="Ig-like_fold"/>
</dbReference>
<dbReference type="InterPro" id="IPR016148">
    <property type="entry name" value="Pili_assmbl_chaperone_C"/>
</dbReference>
<evidence type="ECO:0000256" key="7">
    <source>
        <dbReference type="SAM" id="SignalP"/>
    </source>
</evidence>
<proteinExistence type="inferred from homology"/>
<evidence type="ECO:0000256" key="6">
    <source>
        <dbReference type="ARBA" id="ARBA00023319"/>
    </source>
</evidence>
<dbReference type="Gene3D" id="2.60.40.10">
    <property type="entry name" value="Immunoglobulins"/>
    <property type="match status" value="2"/>
</dbReference>
<evidence type="ECO:0000256" key="4">
    <source>
        <dbReference type="ARBA" id="ARBA00022764"/>
    </source>
</evidence>
<dbReference type="PANTHER" id="PTHR30251">
    <property type="entry name" value="PILUS ASSEMBLY CHAPERONE"/>
    <property type="match status" value="1"/>
</dbReference>
<evidence type="ECO:0000313" key="11">
    <source>
        <dbReference type="Proteomes" id="UP000254863"/>
    </source>
</evidence>
<keyword evidence="5" id="KW-0143">Chaperone</keyword>
<feature type="chain" id="PRO_5028918123" evidence="7">
    <location>
        <begin position="27"/>
        <end position="239"/>
    </location>
</feature>
<accession>A0A7H4PEW0</accession>
<keyword evidence="4" id="KW-0574">Periplasm</keyword>
<dbReference type="InterPro" id="IPR036316">
    <property type="entry name" value="Pili_assmbl_chap_C_dom_sf"/>
</dbReference>
<evidence type="ECO:0000256" key="5">
    <source>
        <dbReference type="ARBA" id="ARBA00023186"/>
    </source>
</evidence>
<dbReference type="AlphaFoldDB" id="A0A7H4PEW0"/>
<evidence type="ECO:0000256" key="3">
    <source>
        <dbReference type="ARBA" id="ARBA00022729"/>
    </source>
</evidence>
<keyword evidence="3 7" id="KW-0732">Signal</keyword>
<dbReference type="InterPro" id="IPR050643">
    <property type="entry name" value="Periplasmic_pilus_chap"/>
</dbReference>
<protein>
    <submittedName>
        <fullName evidence="10">Fimbrial chaperone protein</fullName>
    </submittedName>
</protein>
<dbReference type="GO" id="GO:0071555">
    <property type="term" value="P:cell wall organization"/>
    <property type="evidence" value="ECO:0007669"/>
    <property type="project" value="InterPro"/>
</dbReference>
<dbReference type="Pfam" id="PF00345">
    <property type="entry name" value="PapD_N"/>
    <property type="match status" value="1"/>
</dbReference>
<dbReference type="InterPro" id="IPR008962">
    <property type="entry name" value="PapD-like_sf"/>
</dbReference>
<gene>
    <name evidence="10" type="primary">fimC_3</name>
    <name evidence="10" type="ORF">NCTC11685_04188</name>
</gene>
<dbReference type="PRINTS" id="PR00969">
    <property type="entry name" value="CHAPERONPILI"/>
</dbReference>
<comment type="caution">
    <text evidence="10">The sequence shown here is derived from an EMBL/GenBank/DDBJ whole genome shotgun (WGS) entry which is preliminary data.</text>
</comment>
<feature type="domain" description="Pili assembly chaperone N-terminal" evidence="8">
    <location>
        <begin position="27"/>
        <end position="153"/>
    </location>
</feature>
<comment type="subcellular location">
    <subcellularLocation>
        <location evidence="1">Periplasm</location>
    </subcellularLocation>
</comment>